<dbReference type="EMBL" id="CAJPVI010000006">
    <property type="protein sequence ID" value="CAG2137992.1"/>
    <property type="molecule type" value="Genomic_DNA"/>
</dbReference>
<name>A0ABN7PXM6_9BURK</name>
<protein>
    <recommendedName>
        <fullName evidence="3">Glycine zipper family protein</fullName>
    </recommendedName>
</protein>
<dbReference type="Proteomes" id="UP000672657">
    <property type="component" value="Unassembled WGS sequence"/>
</dbReference>
<sequence length="295" mass="31621">MTEYAYKVTTNGEADSRVDVLGHPMPAHMFVFVVVDEVGRDGFLVRNCYASVDSPWLKPLDLGRAGEYREVFPERLGLWGKGPDSTATIAEHVMGDVKVTSYASVSGNFPHGANRFEGKTVYIDIAAAKRSGARIITPEEIGIALDDYQRQFPHLKGRIARIKNYSLNLDNEFLIQPNRRVPPSGIFTRRGLGLSLGIVKYARVIQVVGIGFTAYDIGVATGQSFSTRSIRPIEKEVVRQIGGWGGAIAGMKMGASAGALVGLETGPGTVITGLIGGIVFGAIGYFGGAVVADEL</sequence>
<accession>A0ABN7PXM6</accession>
<dbReference type="RefSeq" id="WP_211952643.1">
    <property type="nucleotide sequence ID" value="NZ_CAJPVI010000006.1"/>
</dbReference>
<evidence type="ECO:0000313" key="2">
    <source>
        <dbReference type="Proteomes" id="UP000672657"/>
    </source>
</evidence>
<gene>
    <name evidence="1" type="ORF">LMG26411_01504</name>
</gene>
<comment type="caution">
    <text evidence="1">The sequence shown here is derived from an EMBL/GenBank/DDBJ whole genome shotgun (WGS) entry which is preliminary data.</text>
</comment>
<proteinExistence type="predicted"/>
<organism evidence="1 2">
    <name type="scientific">Cupriavidus numazuensis</name>
    <dbReference type="NCBI Taxonomy" id="221992"/>
    <lineage>
        <taxon>Bacteria</taxon>
        <taxon>Pseudomonadati</taxon>
        <taxon>Pseudomonadota</taxon>
        <taxon>Betaproteobacteria</taxon>
        <taxon>Burkholderiales</taxon>
        <taxon>Burkholderiaceae</taxon>
        <taxon>Cupriavidus</taxon>
    </lineage>
</organism>
<keyword evidence="2" id="KW-1185">Reference proteome</keyword>
<evidence type="ECO:0008006" key="3">
    <source>
        <dbReference type="Google" id="ProtNLM"/>
    </source>
</evidence>
<evidence type="ECO:0000313" key="1">
    <source>
        <dbReference type="EMBL" id="CAG2137992.1"/>
    </source>
</evidence>
<reference evidence="1 2" key="1">
    <citation type="submission" date="2021-03" db="EMBL/GenBank/DDBJ databases">
        <authorList>
            <person name="Peeters C."/>
        </authorList>
    </citation>
    <scope>NUCLEOTIDE SEQUENCE [LARGE SCALE GENOMIC DNA]</scope>
    <source>
        <strain evidence="1 2">LMG 26411</strain>
    </source>
</reference>